<evidence type="ECO:0000256" key="4">
    <source>
        <dbReference type="ARBA" id="ARBA00023139"/>
    </source>
</evidence>
<evidence type="ECO:0000256" key="5">
    <source>
        <dbReference type="ARBA" id="ARBA00023288"/>
    </source>
</evidence>
<keyword evidence="4" id="KW-0564">Palmitate</keyword>
<evidence type="ECO:0000313" key="10">
    <source>
        <dbReference type="Proteomes" id="UP000290624"/>
    </source>
</evidence>
<keyword evidence="2 8" id="KW-0732">Signal</keyword>
<evidence type="ECO:0000313" key="9">
    <source>
        <dbReference type="EMBL" id="RXW33645.1"/>
    </source>
</evidence>
<keyword evidence="10" id="KW-1185">Reference proteome</keyword>
<dbReference type="PANTHER" id="PTHR30429:SF0">
    <property type="entry name" value="METHIONINE-BINDING LIPOPROTEIN METQ"/>
    <property type="match status" value="1"/>
</dbReference>
<evidence type="ECO:0000256" key="1">
    <source>
        <dbReference type="ARBA" id="ARBA00004635"/>
    </source>
</evidence>
<keyword evidence="3" id="KW-0472">Membrane</keyword>
<dbReference type="InterPro" id="IPR004872">
    <property type="entry name" value="Lipoprotein_NlpA"/>
</dbReference>
<dbReference type="AlphaFoldDB" id="A0A4Q2ENE7"/>
<dbReference type="Pfam" id="PF03180">
    <property type="entry name" value="Lipoprotein_9"/>
    <property type="match status" value="1"/>
</dbReference>
<evidence type="ECO:0000256" key="8">
    <source>
        <dbReference type="SAM" id="SignalP"/>
    </source>
</evidence>
<feature type="chain" id="PRO_5020833209" description="Lipoprotein" evidence="8">
    <location>
        <begin position="28"/>
        <end position="284"/>
    </location>
</feature>
<evidence type="ECO:0000256" key="7">
    <source>
        <dbReference type="PIRSR" id="PIRSR002854-1"/>
    </source>
</evidence>
<feature type="lipid moiety-binding region" description="S-diacylglycerol cysteine" evidence="7">
    <location>
        <position position="22"/>
    </location>
</feature>
<evidence type="ECO:0000256" key="2">
    <source>
        <dbReference type="ARBA" id="ARBA00022729"/>
    </source>
</evidence>
<evidence type="ECO:0000256" key="3">
    <source>
        <dbReference type="ARBA" id="ARBA00023136"/>
    </source>
</evidence>
<dbReference type="PANTHER" id="PTHR30429">
    <property type="entry name" value="D-METHIONINE-BINDING LIPOPROTEIN METQ"/>
    <property type="match status" value="1"/>
</dbReference>
<evidence type="ECO:0000256" key="6">
    <source>
        <dbReference type="PIRNR" id="PIRNR002854"/>
    </source>
</evidence>
<dbReference type="Gene3D" id="3.40.190.10">
    <property type="entry name" value="Periplasmic binding protein-like II"/>
    <property type="match status" value="2"/>
</dbReference>
<dbReference type="Proteomes" id="UP000290624">
    <property type="component" value="Unassembled WGS sequence"/>
</dbReference>
<dbReference type="OrthoDB" id="9812878at2"/>
<dbReference type="RefSeq" id="WP_129457615.1">
    <property type="nucleotide sequence ID" value="NZ_PPCV01000001.1"/>
</dbReference>
<proteinExistence type="inferred from homology"/>
<comment type="subcellular location">
    <subcellularLocation>
        <location evidence="1">Membrane</location>
        <topology evidence="1">Lipid-anchor</topology>
    </subcellularLocation>
</comment>
<dbReference type="PIRSF" id="PIRSF002854">
    <property type="entry name" value="MetQ"/>
    <property type="match status" value="1"/>
</dbReference>
<comment type="similarity">
    <text evidence="6">Belongs to the nlpA lipoprotein family.</text>
</comment>
<sequence>MFRRLITTTAALLATGLVLTGCGAANSGSTSTPDTSKPLRIMADVTPHSLLLKEAQKEGLLGDVKLDITEISGDIDPNQLVESGDLDANFFQHVPYLTDWNAKHTGSDLVALSPVHVEPLGLYSKKVKLDTVPDGAVVAIPADATNQARALFLLAQAGLITLDVKPDQPGLDYSQITPEKNVTGNPKNLSWLKIDRPQLAATLSDPKVTLSIINGNYAIEAGLVPTTDALALESADNNPYANVVAVKATLKDDPRVKKLNEALTSPQIQKFITDTFKGSVLPAK</sequence>
<comment type="caution">
    <text evidence="9">The sequence shown here is derived from an EMBL/GenBank/DDBJ whole genome shotgun (WGS) entry which is preliminary data.</text>
</comment>
<keyword evidence="5 6" id="KW-0449">Lipoprotein</keyword>
<dbReference type="GO" id="GO:0016020">
    <property type="term" value="C:membrane"/>
    <property type="evidence" value="ECO:0007669"/>
    <property type="project" value="UniProtKB-SubCell"/>
</dbReference>
<reference evidence="9 10" key="1">
    <citation type="submission" date="2018-01" db="EMBL/GenBank/DDBJ databases">
        <title>Lactibacter flavus gen. nov., sp. nov., a novel bacterium of the family Propionibacteriaceae isolated from raw milk and dairy products.</title>
        <authorList>
            <person name="Wenning M."/>
            <person name="Breitenwieser F."/>
            <person name="Huptas C."/>
            <person name="von Neubeck M."/>
            <person name="Busse H.-J."/>
            <person name="Scherer S."/>
        </authorList>
    </citation>
    <scope>NUCLEOTIDE SEQUENCE [LARGE SCALE GENOMIC DNA]</scope>
    <source>
        <strain evidence="9 10">VG341</strain>
    </source>
</reference>
<protein>
    <recommendedName>
        <fullName evidence="6">Lipoprotein</fullName>
    </recommendedName>
</protein>
<dbReference type="EMBL" id="PPCV01000001">
    <property type="protein sequence ID" value="RXW33645.1"/>
    <property type="molecule type" value="Genomic_DNA"/>
</dbReference>
<name>A0A4Q2ENE7_9ACTN</name>
<accession>A0A4Q2ENE7</accession>
<dbReference type="SUPFAM" id="SSF53850">
    <property type="entry name" value="Periplasmic binding protein-like II"/>
    <property type="match status" value="1"/>
</dbReference>
<gene>
    <name evidence="9" type="ORF">C1706_02580</name>
</gene>
<dbReference type="PROSITE" id="PS51257">
    <property type="entry name" value="PROKAR_LIPOPROTEIN"/>
    <property type="match status" value="1"/>
</dbReference>
<organism evidence="9 10">
    <name type="scientific">Propioniciclava flava</name>
    <dbReference type="NCBI Taxonomy" id="2072026"/>
    <lineage>
        <taxon>Bacteria</taxon>
        <taxon>Bacillati</taxon>
        <taxon>Actinomycetota</taxon>
        <taxon>Actinomycetes</taxon>
        <taxon>Propionibacteriales</taxon>
        <taxon>Propionibacteriaceae</taxon>
        <taxon>Propioniciclava</taxon>
    </lineage>
</organism>
<feature type="signal peptide" evidence="8">
    <location>
        <begin position="1"/>
        <end position="27"/>
    </location>
</feature>